<evidence type="ECO:0000313" key="2">
    <source>
        <dbReference type="EMBL" id="ORX51296.1"/>
    </source>
</evidence>
<dbReference type="InterPro" id="IPR050471">
    <property type="entry name" value="AB_hydrolase"/>
</dbReference>
<dbReference type="Gene3D" id="3.40.50.1820">
    <property type="entry name" value="alpha/beta hydrolase"/>
    <property type="match status" value="1"/>
</dbReference>
<gene>
    <name evidence="2" type="ORF">DM01DRAFT_1363518</name>
</gene>
<keyword evidence="2" id="KW-0378">Hydrolase</keyword>
<dbReference type="InterPro" id="IPR029058">
    <property type="entry name" value="AB_hydrolase_fold"/>
</dbReference>
<evidence type="ECO:0000259" key="1">
    <source>
        <dbReference type="Pfam" id="PF00561"/>
    </source>
</evidence>
<dbReference type="PANTHER" id="PTHR43433">
    <property type="entry name" value="HYDROLASE, ALPHA/BETA FOLD FAMILY PROTEIN"/>
    <property type="match status" value="1"/>
</dbReference>
<dbReference type="InterPro" id="IPR000073">
    <property type="entry name" value="AB_hydrolase_1"/>
</dbReference>
<feature type="domain" description="AB hydrolase-1" evidence="1">
    <location>
        <begin position="11"/>
        <end position="273"/>
    </location>
</feature>
<reference evidence="2 3" key="1">
    <citation type="submission" date="2016-07" db="EMBL/GenBank/DDBJ databases">
        <title>Pervasive Adenine N6-methylation of Active Genes in Fungi.</title>
        <authorList>
            <consortium name="DOE Joint Genome Institute"/>
            <person name="Mondo S.J."/>
            <person name="Dannebaum R.O."/>
            <person name="Kuo R.C."/>
            <person name="Labutti K."/>
            <person name="Haridas S."/>
            <person name="Kuo A."/>
            <person name="Salamov A."/>
            <person name="Ahrendt S.R."/>
            <person name="Lipzen A."/>
            <person name="Sullivan W."/>
            <person name="Andreopoulos W.B."/>
            <person name="Clum A."/>
            <person name="Lindquist E."/>
            <person name="Daum C."/>
            <person name="Ramamoorthy G.K."/>
            <person name="Gryganskyi A."/>
            <person name="Culley D."/>
            <person name="Magnuson J.K."/>
            <person name="James T.Y."/>
            <person name="O'Malley M.A."/>
            <person name="Stajich J.E."/>
            <person name="Spatafora J.W."/>
            <person name="Visel A."/>
            <person name="Grigoriev I.V."/>
        </authorList>
    </citation>
    <scope>NUCLEOTIDE SEQUENCE [LARGE SCALE GENOMIC DNA]</scope>
    <source>
        <strain evidence="2 3">NRRL 3301</strain>
    </source>
</reference>
<dbReference type="PANTHER" id="PTHR43433:SF10">
    <property type="entry name" value="AB HYDROLASE-1 DOMAIN-CONTAINING PROTEIN"/>
    <property type="match status" value="1"/>
</dbReference>
<dbReference type="AlphaFoldDB" id="A0A1X2GDI4"/>
<sequence>MFEEASHKHKLRMIWPERPGYGLSQECDPQRLNALDWSEALIQLADHLRLSRFSIIAQSVGTVFAMAVAHRYPSRVVGPIYCISPWVSTVQANTFKWTRRLPANLISKTLSFALDMMYLFNRPDTTTASAENLTLTKADAINASPFSPSSLTLDEENAFLASIENDQELSTDFPPHRPLRHMVRPHHISLYLAMNKQRMQEPYHTGQLGDILVALEKYHPFGFSYSQVMVSVSAVWGEQDALLPRRSMDTFANQVRDIRLKILEGEGHDLVWKEGVMTWAIRGIGERWRAS</sequence>
<dbReference type="GO" id="GO:0016787">
    <property type="term" value="F:hydrolase activity"/>
    <property type="evidence" value="ECO:0007669"/>
    <property type="project" value="UniProtKB-KW"/>
</dbReference>
<keyword evidence="3" id="KW-1185">Reference proteome</keyword>
<dbReference type="OrthoDB" id="435520at2759"/>
<protein>
    <submittedName>
        <fullName evidence="2">Alpha/beta-hydrolase</fullName>
    </submittedName>
</protein>
<dbReference type="STRING" id="101127.A0A1X2GDI4"/>
<evidence type="ECO:0000313" key="3">
    <source>
        <dbReference type="Proteomes" id="UP000242146"/>
    </source>
</evidence>
<dbReference type="Proteomes" id="UP000242146">
    <property type="component" value="Unassembled WGS sequence"/>
</dbReference>
<dbReference type="SUPFAM" id="SSF53474">
    <property type="entry name" value="alpha/beta-Hydrolases"/>
    <property type="match status" value="1"/>
</dbReference>
<dbReference type="Pfam" id="PF00561">
    <property type="entry name" value="Abhydrolase_1"/>
    <property type="match status" value="1"/>
</dbReference>
<dbReference type="EMBL" id="MCGT01000021">
    <property type="protein sequence ID" value="ORX51296.1"/>
    <property type="molecule type" value="Genomic_DNA"/>
</dbReference>
<accession>A0A1X2GDI4</accession>
<name>A0A1X2GDI4_9FUNG</name>
<comment type="caution">
    <text evidence="2">The sequence shown here is derived from an EMBL/GenBank/DDBJ whole genome shotgun (WGS) entry which is preliminary data.</text>
</comment>
<organism evidence="2 3">
    <name type="scientific">Hesseltinella vesiculosa</name>
    <dbReference type="NCBI Taxonomy" id="101127"/>
    <lineage>
        <taxon>Eukaryota</taxon>
        <taxon>Fungi</taxon>
        <taxon>Fungi incertae sedis</taxon>
        <taxon>Mucoromycota</taxon>
        <taxon>Mucoromycotina</taxon>
        <taxon>Mucoromycetes</taxon>
        <taxon>Mucorales</taxon>
        <taxon>Cunninghamellaceae</taxon>
        <taxon>Hesseltinella</taxon>
    </lineage>
</organism>
<proteinExistence type="predicted"/>